<dbReference type="EMBL" id="JBEPLO010000021">
    <property type="protein sequence ID" value="MET3558678.1"/>
    <property type="molecule type" value="Genomic_DNA"/>
</dbReference>
<sequence>MTKYYTVEVPNAKSNILHKNIRTGKYLFHSGNGLRGYTNRLTEYEINKFFPWAWQFVEPVREVV</sequence>
<evidence type="ECO:0000313" key="2">
    <source>
        <dbReference type="Proteomes" id="UP001549122"/>
    </source>
</evidence>
<dbReference type="RefSeq" id="WP_354365805.1">
    <property type="nucleotide sequence ID" value="NZ_JBEPLO010000021.1"/>
</dbReference>
<gene>
    <name evidence="1" type="ORF">ABID29_001804</name>
</gene>
<protein>
    <recommendedName>
        <fullName evidence="3">Phage protein</fullName>
    </recommendedName>
</protein>
<organism evidence="1 2">
    <name type="scientific">Streptococcus rupicaprae</name>
    <dbReference type="NCBI Taxonomy" id="759619"/>
    <lineage>
        <taxon>Bacteria</taxon>
        <taxon>Bacillati</taxon>
        <taxon>Bacillota</taxon>
        <taxon>Bacilli</taxon>
        <taxon>Lactobacillales</taxon>
        <taxon>Streptococcaceae</taxon>
        <taxon>Streptococcus</taxon>
    </lineage>
</organism>
<name>A0ABV2FJH2_9STRE</name>
<keyword evidence="2" id="KW-1185">Reference proteome</keyword>
<reference evidence="1 2" key="1">
    <citation type="submission" date="2024-06" db="EMBL/GenBank/DDBJ databases">
        <title>Genomic Encyclopedia of Type Strains, Phase IV (KMG-IV): sequencing the most valuable type-strain genomes for metagenomic binning, comparative biology and taxonomic classification.</title>
        <authorList>
            <person name="Goeker M."/>
        </authorList>
    </citation>
    <scope>NUCLEOTIDE SEQUENCE [LARGE SCALE GENOMIC DNA]</scope>
    <source>
        <strain evidence="1 2">DSM 28303</strain>
    </source>
</reference>
<dbReference type="Proteomes" id="UP001549122">
    <property type="component" value="Unassembled WGS sequence"/>
</dbReference>
<evidence type="ECO:0000313" key="1">
    <source>
        <dbReference type="EMBL" id="MET3558678.1"/>
    </source>
</evidence>
<accession>A0ABV2FJH2</accession>
<comment type="caution">
    <text evidence="1">The sequence shown here is derived from an EMBL/GenBank/DDBJ whole genome shotgun (WGS) entry which is preliminary data.</text>
</comment>
<proteinExistence type="predicted"/>
<evidence type="ECO:0008006" key="3">
    <source>
        <dbReference type="Google" id="ProtNLM"/>
    </source>
</evidence>